<accession>A0A6J4QLE7</accession>
<gene>
    <name evidence="2" type="ORF">AVDCRST_MAG01-01-3927</name>
</gene>
<sequence length="21" mass="2407">WRSGARRTVGSGWCSRNRSAR</sequence>
<feature type="region of interest" description="Disordered" evidence="1">
    <location>
        <begin position="1"/>
        <end position="21"/>
    </location>
</feature>
<organism evidence="2">
    <name type="scientific">uncultured Rubrobacteraceae bacterium</name>
    <dbReference type="NCBI Taxonomy" id="349277"/>
    <lineage>
        <taxon>Bacteria</taxon>
        <taxon>Bacillati</taxon>
        <taxon>Actinomycetota</taxon>
        <taxon>Rubrobacteria</taxon>
        <taxon>Rubrobacterales</taxon>
        <taxon>Rubrobacteraceae</taxon>
        <taxon>environmental samples</taxon>
    </lineage>
</organism>
<evidence type="ECO:0000313" key="2">
    <source>
        <dbReference type="EMBL" id="CAA9444171.1"/>
    </source>
</evidence>
<feature type="non-terminal residue" evidence="2">
    <location>
        <position position="1"/>
    </location>
</feature>
<reference evidence="2" key="1">
    <citation type="submission" date="2020-02" db="EMBL/GenBank/DDBJ databases">
        <authorList>
            <person name="Meier V. D."/>
        </authorList>
    </citation>
    <scope>NUCLEOTIDE SEQUENCE</scope>
    <source>
        <strain evidence="2">AVDCRST_MAG01</strain>
    </source>
</reference>
<name>A0A6J4QLE7_9ACTN</name>
<dbReference type="AlphaFoldDB" id="A0A6J4QLE7"/>
<protein>
    <submittedName>
        <fullName evidence="2">Uncharacterized protein</fullName>
    </submittedName>
</protein>
<feature type="non-terminal residue" evidence="2">
    <location>
        <position position="21"/>
    </location>
</feature>
<dbReference type="EMBL" id="CADCUW010000509">
    <property type="protein sequence ID" value="CAA9444171.1"/>
    <property type="molecule type" value="Genomic_DNA"/>
</dbReference>
<evidence type="ECO:0000256" key="1">
    <source>
        <dbReference type="SAM" id="MobiDB-lite"/>
    </source>
</evidence>
<proteinExistence type="predicted"/>